<dbReference type="InterPro" id="IPR043502">
    <property type="entry name" value="DNA/RNA_pol_sf"/>
</dbReference>
<evidence type="ECO:0000313" key="8">
    <source>
        <dbReference type="Proteomes" id="UP001059041"/>
    </source>
</evidence>
<feature type="region of interest" description="Disordered" evidence="5">
    <location>
        <begin position="536"/>
        <end position="602"/>
    </location>
</feature>
<protein>
    <recommendedName>
        <fullName evidence="2">ribonuclease H</fullName>
        <ecNumber evidence="2">3.1.26.4</ecNumber>
    </recommendedName>
</protein>
<sequence>MPPLVCPLDGAIASQRSQQSVCEDFGASPAPVGTLANYESAWQTVAPPEWVMRTIMQGYRLQFVMKPPLFNGVLSSHAEESSAHILKDEISSLLMKGAIQVVPPSLISQGFYSRYFLVPKKDGSLRPILDLRMLNKHLRKYNFRMLNHGTLARAIKQNDWFTSVDLKDAFFHISIYPPHRKFLRFAYLGICYEFTVLPFGLSLSPRTFCLCTEASLAPLRMSGLRILTYIDDWLIVAESEEKVLRDTCSVLTHITSLGFRVNRGGESAVSHMPQIAGSYGFSYPSFAAGTSANESIHEMGFVTTFQPGTRSLPLCDSDARLHGSSSPLERRGLLRTGDPFGNGSDAESCDDRCVPNRLGCHPGGQSGERCVAEHTTFSTHKLFRAPDHMESSELFSASPARTSCARTLRQYHSSRVYQSAGRLTLTETSRSSSQAFGVERAVFPVVTRDSCSRHSEQRCGPSVEGEPTLRRLAPPPSDSGHDMEKIRTGNRRSIRLARKQPLSYVLLAKGLGCAPRGGRTGPPMAQAAAVCFSSSVPDNSHTGQSEREGPVSPSNSSQVAQSTVAGRDNPSVISPAVAPPPPHRPIVSGERGNISPTHGQGGSLGLAREKSNLNALGLHPRVVATIQNARAVSTRSLYGCKWQVFEEWCDGSSLKSYQCSVPDILCFLQDLMDKGRSFSTIKVYLAAISACHVGFEGSTVGQNPLIRRFMKGARRSLPVIRRTVPEWDLSLVLKALSQYPFEPLGGISLKLLSFKMALLLALVSAKRVSELHALPIHPSCTKFSLSGDKVFLKPNPAFMPKCFPAFTSEVLELSAFHPPPFSSAEDQRLNALCPVRALQVYMSKTSAFRKSDQLFISWAPPHKGSPISKQRLSHWLVNAIAVAYVSRGVQPPGTIRAHSTRGLAASWALFRGVSLQDICSAASWASPHTFVRYYRLDVTKTSVAHSVLGVGSS</sequence>
<dbReference type="InterPro" id="IPR043128">
    <property type="entry name" value="Rev_trsase/Diguanyl_cyclase"/>
</dbReference>
<dbReference type="InterPro" id="IPR000477">
    <property type="entry name" value="RT_dom"/>
</dbReference>
<feature type="region of interest" description="Disordered" evidence="5">
    <location>
        <begin position="323"/>
        <end position="347"/>
    </location>
</feature>
<gene>
    <name evidence="7" type="ORF">IRJ41_004462</name>
</gene>
<evidence type="ECO:0000256" key="3">
    <source>
        <dbReference type="ARBA" id="ARBA00023125"/>
    </source>
</evidence>
<organism evidence="7 8">
    <name type="scientific">Triplophysa rosa</name>
    <name type="common">Cave loach</name>
    <dbReference type="NCBI Taxonomy" id="992332"/>
    <lineage>
        <taxon>Eukaryota</taxon>
        <taxon>Metazoa</taxon>
        <taxon>Chordata</taxon>
        <taxon>Craniata</taxon>
        <taxon>Vertebrata</taxon>
        <taxon>Euteleostomi</taxon>
        <taxon>Actinopterygii</taxon>
        <taxon>Neopterygii</taxon>
        <taxon>Teleostei</taxon>
        <taxon>Ostariophysi</taxon>
        <taxon>Cypriniformes</taxon>
        <taxon>Nemacheilidae</taxon>
        <taxon>Triplophysa</taxon>
    </lineage>
</organism>
<dbReference type="InterPro" id="IPR010998">
    <property type="entry name" value="Integrase_recombinase_N"/>
</dbReference>
<dbReference type="SUPFAM" id="SSF47823">
    <property type="entry name" value="lambda integrase-like, N-terminal domain"/>
    <property type="match status" value="1"/>
</dbReference>
<name>A0A9W8C8I7_TRIRA</name>
<dbReference type="Gene3D" id="3.10.10.10">
    <property type="entry name" value="HIV Type 1 Reverse Transcriptase, subunit A, domain 1"/>
    <property type="match status" value="1"/>
</dbReference>
<evidence type="ECO:0000256" key="2">
    <source>
        <dbReference type="ARBA" id="ARBA00012180"/>
    </source>
</evidence>
<dbReference type="SUPFAM" id="SSF56672">
    <property type="entry name" value="DNA/RNA polymerases"/>
    <property type="match status" value="1"/>
</dbReference>
<keyword evidence="4" id="KW-0233">DNA recombination</keyword>
<keyword evidence="3" id="KW-0238">DNA-binding</keyword>
<feature type="domain" description="Reverse transcriptase" evidence="6">
    <location>
        <begin position="99"/>
        <end position="303"/>
    </location>
</feature>
<dbReference type="InterPro" id="IPR011010">
    <property type="entry name" value="DNA_brk_join_enz"/>
</dbReference>
<evidence type="ECO:0000259" key="6">
    <source>
        <dbReference type="PROSITE" id="PS50878"/>
    </source>
</evidence>
<dbReference type="PROSITE" id="PS50878">
    <property type="entry name" value="RT_POL"/>
    <property type="match status" value="1"/>
</dbReference>
<comment type="similarity">
    <text evidence="1">Belongs to the beta type-B retroviral polymerase family. HERV class-II K(HML-2) pol subfamily.</text>
</comment>
<evidence type="ECO:0000256" key="4">
    <source>
        <dbReference type="ARBA" id="ARBA00023172"/>
    </source>
</evidence>
<dbReference type="GO" id="GO:0003677">
    <property type="term" value="F:DNA binding"/>
    <property type="evidence" value="ECO:0007669"/>
    <property type="project" value="UniProtKB-KW"/>
</dbReference>
<dbReference type="PANTHER" id="PTHR35617:SF3">
    <property type="entry name" value="CORE-BINDING (CB) DOMAIN-CONTAINING PROTEIN"/>
    <property type="match status" value="1"/>
</dbReference>
<dbReference type="Gene3D" id="3.30.70.270">
    <property type="match status" value="1"/>
</dbReference>
<feature type="region of interest" description="Disordered" evidence="5">
    <location>
        <begin position="454"/>
        <end position="495"/>
    </location>
</feature>
<dbReference type="PANTHER" id="PTHR35617">
    <property type="entry name" value="PHAGE_INTEGRASE DOMAIN-CONTAINING PROTEIN"/>
    <property type="match status" value="1"/>
</dbReference>
<dbReference type="EC" id="3.1.26.4" evidence="2"/>
<accession>A0A9W8C8I7</accession>
<evidence type="ECO:0000256" key="5">
    <source>
        <dbReference type="SAM" id="MobiDB-lite"/>
    </source>
</evidence>
<dbReference type="GO" id="GO:0004523">
    <property type="term" value="F:RNA-DNA hybrid ribonuclease activity"/>
    <property type="evidence" value="ECO:0007669"/>
    <property type="project" value="UniProtKB-EC"/>
</dbReference>
<feature type="compositionally biased region" description="Polar residues" evidence="5">
    <location>
        <begin position="552"/>
        <end position="564"/>
    </location>
</feature>
<dbReference type="GO" id="GO:0006310">
    <property type="term" value="P:DNA recombination"/>
    <property type="evidence" value="ECO:0007669"/>
    <property type="project" value="UniProtKB-KW"/>
</dbReference>
<dbReference type="AlphaFoldDB" id="A0A9W8C8I7"/>
<comment type="caution">
    <text evidence="7">The sequence shown here is derived from an EMBL/GenBank/DDBJ whole genome shotgun (WGS) entry which is preliminary data.</text>
</comment>
<keyword evidence="8" id="KW-1185">Reference proteome</keyword>
<dbReference type="Pfam" id="PF00078">
    <property type="entry name" value="RVT_1"/>
    <property type="match status" value="1"/>
</dbReference>
<dbReference type="InterPro" id="IPR013762">
    <property type="entry name" value="Integrase-like_cat_sf"/>
</dbReference>
<dbReference type="SUPFAM" id="SSF56349">
    <property type="entry name" value="DNA breaking-rejoining enzymes"/>
    <property type="match status" value="1"/>
</dbReference>
<evidence type="ECO:0000256" key="1">
    <source>
        <dbReference type="ARBA" id="ARBA00010879"/>
    </source>
</evidence>
<dbReference type="Gene3D" id="1.10.150.130">
    <property type="match status" value="1"/>
</dbReference>
<evidence type="ECO:0000313" key="7">
    <source>
        <dbReference type="EMBL" id="KAI7810627.1"/>
    </source>
</evidence>
<proteinExistence type="inferred from homology"/>
<reference evidence="7" key="1">
    <citation type="submission" date="2021-02" db="EMBL/GenBank/DDBJ databases">
        <title>Comparative genomics reveals that relaxation of natural selection precedes convergent phenotypic evolution of cavefish.</title>
        <authorList>
            <person name="Peng Z."/>
        </authorList>
    </citation>
    <scope>NUCLEOTIDE SEQUENCE</scope>
    <source>
        <tissue evidence="7">Muscle</tissue>
    </source>
</reference>
<dbReference type="Gene3D" id="1.10.443.10">
    <property type="entry name" value="Intergrase catalytic core"/>
    <property type="match status" value="1"/>
</dbReference>
<dbReference type="CDD" id="cd03714">
    <property type="entry name" value="RT_DIRS1"/>
    <property type="match status" value="1"/>
</dbReference>
<dbReference type="GO" id="GO:0015074">
    <property type="term" value="P:DNA integration"/>
    <property type="evidence" value="ECO:0007669"/>
    <property type="project" value="InterPro"/>
</dbReference>
<dbReference type="Proteomes" id="UP001059041">
    <property type="component" value="Linkage Group LG4"/>
</dbReference>
<dbReference type="EMBL" id="JAFHDT010000004">
    <property type="protein sequence ID" value="KAI7810627.1"/>
    <property type="molecule type" value="Genomic_DNA"/>
</dbReference>